<keyword evidence="3" id="KW-1015">Disulfide bond</keyword>
<dbReference type="Pfam" id="PF01430">
    <property type="entry name" value="HSP33"/>
    <property type="match status" value="1"/>
</dbReference>
<dbReference type="InterPro" id="IPR016154">
    <property type="entry name" value="Heat_shock_Hsp33_C"/>
</dbReference>
<dbReference type="HOGENOM" id="CLU_054493_1_0_14"/>
<gene>
    <name evidence="6" type="primary">hsp33</name>
    <name evidence="6" type="ordered locus">MSC_0031</name>
</gene>
<keyword evidence="2" id="KW-0862">Zinc</keyword>
<dbReference type="InterPro" id="IPR000397">
    <property type="entry name" value="Heat_shock_Hsp33"/>
</dbReference>
<dbReference type="GO" id="GO:0005737">
    <property type="term" value="C:cytoplasm"/>
    <property type="evidence" value="ECO:0007669"/>
    <property type="project" value="InterPro"/>
</dbReference>
<dbReference type="GO" id="GO:0044183">
    <property type="term" value="F:protein folding chaperone"/>
    <property type="evidence" value="ECO:0007669"/>
    <property type="project" value="TreeGrafter"/>
</dbReference>
<dbReference type="Gene3D" id="3.55.30.10">
    <property type="entry name" value="Hsp33 domain"/>
    <property type="match status" value="1"/>
</dbReference>
<keyword evidence="4" id="KW-0143">Chaperone</keyword>
<reference evidence="6 7" key="1">
    <citation type="journal article" date="2004" name="Genome Res.">
        <title>The genome sequence of Mycoplasma mycoides subsp. mycoides SC type strain PG1T, the causative agent of contagious bovine pleuropneumonia (CBPP).</title>
        <authorList>
            <person name="Westberg J."/>
            <person name="Persson A."/>
            <person name="Holmberg A."/>
            <person name="Goesmann A."/>
            <person name="Lundeberg J."/>
            <person name="Johansson K.-E."/>
            <person name="Pettersson B."/>
            <person name="Uhlen M."/>
        </authorList>
    </citation>
    <scope>NUCLEOTIDE SEQUENCE [LARGE SCALE GENOMIC DNA]</scope>
    <source>
        <strain evidence="6 7">PG1</strain>
    </source>
</reference>
<keyword evidence="7" id="KW-1185">Reference proteome</keyword>
<dbReference type="PATRIC" id="fig|272632.4.peg.31"/>
<dbReference type="eggNOG" id="COG1281">
    <property type="taxonomic scope" value="Bacteria"/>
</dbReference>
<dbReference type="SUPFAM" id="SSF64397">
    <property type="entry name" value="Hsp33 domain"/>
    <property type="match status" value="1"/>
</dbReference>
<keyword evidence="6" id="KW-0346">Stress response</keyword>
<dbReference type="InterPro" id="IPR016153">
    <property type="entry name" value="Heat_shock_Hsp33_N"/>
</dbReference>
<proteinExistence type="predicted"/>
<dbReference type="PIRSF" id="PIRSF005261">
    <property type="entry name" value="Heat_shock_Hsp33"/>
    <property type="match status" value="1"/>
</dbReference>
<dbReference type="STRING" id="272632.MSC_0031"/>
<evidence type="ECO:0000256" key="4">
    <source>
        <dbReference type="ARBA" id="ARBA00023186"/>
    </source>
</evidence>
<dbReference type="AlphaFoldDB" id="Q6MUK0"/>
<name>Q6MUK0_MYCMS</name>
<dbReference type="EMBL" id="BX293980">
    <property type="protein sequence ID" value="CAE76684.1"/>
    <property type="molecule type" value="Genomic_DNA"/>
</dbReference>
<dbReference type="KEGG" id="mmy:MSC_0031"/>
<dbReference type="PANTHER" id="PTHR30111:SF1">
    <property type="entry name" value="33 KDA CHAPERONIN"/>
    <property type="match status" value="1"/>
</dbReference>
<dbReference type="GO" id="GO:0051082">
    <property type="term" value="F:unfolded protein binding"/>
    <property type="evidence" value="ECO:0007669"/>
    <property type="project" value="InterPro"/>
</dbReference>
<evidence type="ECO:0000313" key="6">
    <source>
        <dbReference type="EMBL" id="CAE76684.1"/>
    </source>
</evidence>
<sequence length="291" mass="33671">MFFMDLKIRAISNKHNLRISIVDISETIKEITDLQQSNTLANMVFFKFICCSTLIGMQFKNKEKTYVNWNAPNSLTKTMIAEYHDSKIRAYIQNKNVNIDNFNNKDLNEIICLIASNTGDLIVSRDLNLKEPYVSNIEIEYGNIDYDFMKYFNQSNQTKSFITTEVKFDDNLEIKKVVGILVEMLPNHTKEDLDYISEKLGNTSYVKDVLVKSTNYYAIVKEIDNDATILDQSTISFECTCSYQKVLSTLNLLNQNDLKDIIKDNKPVEVVCDFCNQKYQIQIQDVLTLLN</sequence>
<evidence type="ECO:0000256" key="3">
    <source>
        <dbReference type="ARBA" id="ARBA00023157"/>
    </source>
</evidence>
<dbReference type="PANTHER" id="PTHR30111">
    <property type="entry name" value="33 KDA CHAPERONIN"/>
    <property type="match status" value="1"/>
</dbReference>
<dbReference type="Proteomes" id="UP000001016">
    <property type="component" value="Chromosome"/>
</dbReference>
<evidence type="ECO:0000256" key="2">
    <source>
        <dbReference type="ARBA" id="ARBA00022833"/>
    </source>
</evidence>
<keyword evidence="5" id="KW-0676">Redox-active center</keyword>
<evidence type="ECO:0000313" key="7">
    <source>
        <dbReference type="Proteomes" id="UP000001016"/>
    </source>
</evidence>
<dbReference type="GO" id="GO:0042026">
    <property type="term" value="P:protein refolding"/>
    <property type="evidence" value="ECO:0007669"/>
    <property type="project" value="TreeGrafter"/>
</dbReference>
<keyword evidence="1" id="KW-0963">Cytoplasm</keyword>
<organism evidence="6 7">
    <name type="scientific">Mycoplasma mycoides subsp. mycoides SC (strain CCUG 32753 / NCTC 10114 / PG1)</name>
    <dbReference type="NCBI Taxonomy" id="272632"/>
    <lineage>
        <taxon>Bacteria</taxon>
        <taxon>Bacillati</taxon>
        <taxon>Mycoplasmatota</taxon>
        <taxon>Mollicutes</taxon>
        <taxon>Mycoplasmataceae</taxon>
        <taxon>Mycoplasma</taxon>
    </lineage>
</organism>
<accession>Q6MUK0</accession>
<evidence type="ECO:0000256" key="1">
    <source>
        <dbReference type="ARBA" id="ARBA00022490"/>
    </source>
</evidence>
<dbReference type="SUPFAM" id="SSF118352">
    <property type="entry name" value="HSP33 redox switch-like"/>
    <property type="match status" value="1"/>
</dbReference>
<dbReference type="Gene3D" id="3.90.1280.10">
    <property type="entry name" value="HSP33 redox switch-like"/>
    <property type="match status" value="1"/>
</dbReference>
<evidence type="ECO:0000256" key="5">
    <source>
        <dbReference type="ARBA" id="ARBA00023284"/>
    </source>
</evidence>
<protein>
    <submittedName>
        <fullName evidence="6">HEAT SHOCK PROTEIN (33 kDa chaperonin)</fullName>
    </submittedName>
</protein>